<gene>
    <name evidence="2" type="ORF">K8U91_10365</name>
</gene>
<evidence type="ECO:0000313" key="3">
    <source>
        <dbReference type="Proteomes" id="UP000757103"/>
    </source>
</evidence>
<dbReference type="GeneID" id="90528187"/>
<reference evidence="2" key="2">
    <citation type="submission" date="2021-09" db="EMBL/GenBank/DDBJ databases">
        <authorList>
            <person name="Gilroy R."/>
        </authorList>
    </citation>
    <scope>NUCLEOTIDE SEQUENCE</scope>
    <source>
        <strain evidence="2">CHK121-7720</strain>
    </source>
</reference>
<evidence type="ECO:0000313" key="2">
    <source>
        <dbReference type="EMBL" id="HJG89856.1"/>
    </source>
</evidence>
<feature type="signal peptide" evidence="1">
    <location>
        <begin position="1"/>
        <end position="22"/>
    </location>
</feature>
<dbReference type="Proteomes" id="UP000757103">
    <property type="component" value="Unassembled WGS sequence"/>
</dbReference>
<dbReference type="RefSeq" id="WP_025277558.1">
    <property type="nucleotide sequence ID" value="NZ_CAKMIC010000002.1"/>
</dbReference>
<feature type="chain" id="PRO_5037620677" evidence="1">
    <location>
        <begin position="23"/>
        <end position="158"/>
    </location>
</feature>
<dbReference type="EMBL" id="DYUD01000027">
    <property type="protein sequence ID" value="HJG89856.1"/>
    <property type="molecule type" value="Genomic_DNA"/>
</dbReference>
<reference evidence="2" key="1">
    <citation type="journal article" date="2021" name="PeerJ">
        <title>Extensive microbial diversity within the chicken gut microbiome revealed by metagenomics and culture.</title>
        <authorList>
            <person name="Gilroy R."/>
            <person name="Ravi A."/>
            <person name="Getino M."/>
            <person name="Pursley I."/>
            <person name="Horton D.L."/>
            <person name="Alikhan N.F."/>
            <person name="Baker D."/>
            <person name="Gharbi K."/>
            <person name="Hall N."/>
            <person name="Watson M."/>
            <person name="Adriaenssens E.M."/>
            <person name="Foster-Nyarko E."/>
            <person name="Jarju S."/>
            <person name="Secka A."/>
            <person name="Antonio M."/>
            <person name="Oren A."/>
            <person name="Chaudhuri R.R."/>
            <person name="La Ragione R."/>
            <person name="Hildebrand F."/>
            <person name="Pallen M.J."/>
        </authorList>
    </citation>
    <scope>NUCLEOTIDE SEQUENCE</scope>
    <source>
        <strain evidence="2">CHK121-7720</strain>
    </source>
</reference>
<comment type="caution">
    <text evidence="2">The sequence shown here is derived from an EMBL/GenBank/DDBJ whole genome shotgun (WGS) entry which is preliminary data.</text>
</comment>
<dbReference type="Pfam" id="PF14060">
    <property type="entry name" value="DUF4252"/>
    <property type="match status" value="1"/>
</dbReference>
<dbReference type="AlphaFoldDB" id="A0A921SVL2"/>
<name>A0A921SVL2_9BACT</name>
<keyword evidence="1" id="KW-0732">Signal</keyword>
<protein>
    <submittedName>
        <fullName evidence="2">DUF4252 domain-containing protein</fullName>
    </submittedName>
</protein>
<organism evidence="2 3">
    <name type="scientific">Barnesiella viscericola</name>
    <dbReference type="NCBI Taxonomy" id="397865"/>
    <lineage>
        <taxon>Bacteria</taxon>
        <taxon>Pseudomonadati</taxon>
        <taxon>Bacteroidota</taxon>
        <taxon>Bacteroidia</taxon>
        <taxon>Bacteroidales</taxon>
        <taxon>Barnesiellaceae</taxon>
        <taxon>Barnesiella</taxon>
    </lineage>
</organism>
<dbReference type="InterPro" id="IPR025348">
    <property type="entry name" value="DUF4252"/>
</dbReference>
<accession>A0A921SVL2</accession>
<sequence length="158" mass="17952">MKRLIYILLSAVVGILSGQAQNTIFDQFSGEKNVTYVNISKTLLNMMPEGQLEIDALDLKSVLNELDRIQILTCEDDANLIARIRKASDSIFKKAPYEELMKVKDDGEEVTIYIYPQAQKKIKELVMLVNEEKTEFVIIQLTGNISISHLQSLTKNMQ</sequence>
<proteinExistence type="predicted"/>
<evidence type="ECO:0000256" key="1">
    <source>
        <dbReference type="SAM" id="SignalP"/>
    </source>
</evidence>